<dbReference type="Proteomes" id="UP001187471">
    <property type="component" value="Unassembled WGS sequence"/>
</dbReference>
<organism evidence="1 2">
    <name type="scientific">Escallonia rubra</name>
    <dbReference type="NCBI Taxonomy" id="112253"/>
    <lineage>
        <taxon>Eukaryota</taxon>
        <taxon>Viridiplantae</taxon>
        <taxon>Streptophyta</taxon>
        <taxon>Embryophyta</taxon>
        <taxon>Tracheophyta</taxon>
        <taxon>Spermatophyta</taxon>
        <taxon>Magnoliopsida</taxon>
        <taxon>eudicotyledons</taxon>
        <taxon>Gunneridae</taxon>
        <taxon>Pentapetalae</taxon>
        <taxon>asterids</taxon>
        <taxon>campanulids</taxon>
        <taxon>Escalloniales</taxon>
        <taxon>Escalloniaceae</taxon>
        <taxon>Escallonia</taxon>
    </lineage>
</organism>
<keyword evidence="2" id="KW-1185">Reference proteome</keyword>
<dbReference type="AlphaFoldDB" id="A0AA88QAH5"/>
<dbReference type="EMBL" id="JAVXUO010003192">
    <property type="protein sequence ID" value="KAK2965673.1"/>
    <property type="molecule type" value="Genomic_DNA"/>
</dbReference>
<name>A0AA88QAH5_9ASTE</name>
<accession>A0AA88QAH5</accession>
<evidence type="ECO:0000313" key="1">
    <source>
        <dbReference type="EMBL" id="KAK2965673.1"/>
    </source>
</evidence>
<reference evidence="1" key="1">
    <citation type="submission" date="2022-12" db="EMBL/GenBank/DDBJ databases">
        <title>Draft genome assemblies for two species of Escallonia (Escalloniales).</title>
        <authorList>
            <person name="Chanderbali A."/>
            <person name="Dervinis C."/>
            <person name="Anghel I."/>
            <person name="Soltis D."/>
            <person name="Soltis P."/>
            <person name="Zapata F."/>
        </authorList>
    </citation>
    <scope>NUCLEOTIDE SEQUENCE</scope>
    <source>
        <strain evidence="1">UCBG92.1500</strain>
        <tissue evidence="1">Leaf</tissue>
    </source>
</reference>
<sequence length="107" mass="12368">MEGQRAGALAAHSALQVPSFEQPPFLFVDPLKDLVFFLFLMRQQERKLQATPKTLQDDEHEKTCRDGCHKNCYNFFSQHLTLRVCNGQGSEREYVFVASIVKVKMEF</sequence>
<protein>
    <submittedName>
        <fullName evidence="1">Uncharacterized protein</fullName>
    </submittedName>
</protein>
<comment type="caution">
    <text evidence="1">The sequence shown here is derived from an EMBL/GenBank/DDBJ whole genome shotgun (WGS) entry which is preliminary data.</text>
</comment>
<gene>
    <name evidence="1" type="ORF">RJ640_001093</name>
</gene>
<proteinExistence type="predicted"/>
<evidence type="ECO:0000313" key="2">
    <source>
        <dbReference type="Proteomes" id="UP001187471"/>
    </source>
</evidence>